<keyword evidence="3" id="KW-1185">Reference proteome</keyword>
<proteinExistence type="predicted"/>
<gene>
    <name evidence="2" type="ORF">O0R52_16125</name>
</gene>
<feature type="domain" description="IrrE N-terminal-like" evidence="1">
    <location>
        <begin position="40"/>
        <end position="148"/>
    </location>
</feature>
<sequence length="167" mass="19973">MTIQLSHLEEEVKKIYTKLNMLTPENIDLERIAAAFKIWIHYEKANSSMFCINGLYSMVLDIRASPQEQWQDFVHELAHVLKHAGNQFNMNRMFRELQEYQANSFMYHFCVPTFMLEKISLPRMQPEAIKLIGDTFNVTYPFAAKRLEMYKRKQFSILWHQKLYQAN</sequence>
<dbReference type="InterPro" id="IPR010359">
    <property type="entry name" value="IrrE_HExxH"/>
</dbReference>
<organism evidence="2 3">
    <name type="scientific">Bacillus halotolerans</name>
    <dbReference type="NCBI Taxonomy" id="260554"/>
    <lineage>
        <taxon>Bacteria</taxon>
        <taxon>Bacillati</taxon>
        <taxon>Bacillota</taxon>
        <taxon>Bacilli</taxon>
        <taxon>Bacillales</taxon>
        <taxon>Bacillaceae</taxon>
        <taxon>Bacillus</taxon>
    </lineage>
</organism>
<evidence type="ECO:0000313" key="2">
    <source>
        <dbReference type="EMBL" id="WAT20476.1"/>
    </source>
</evidence>
<dbReference type="RefSeq" id="WP_269107361.1">
    <property type="nucleotide sequence ID" value="NZ_CP114066.1"/>
</dbReference>
<dbReference type="EMBL" id="CP114066">
    <property type="protein sequence ID" value="WAT20476.1"/>
    <property type="molecule type" value="Genomic_DNA"/>
</dbReference>
<evidence type="ECO:0000259" key="1">
    <source>
        <dbReference type="Pfam" id="PF06114"/>
    </source>
</evidence>
<name>A0ABY7HZ67_9BACI</name>
<dbReference type="Pfam" id="PF06114">
    <property type="entry name" value="Peptidase_M78"/>
    <property type="match status" value="1"/>
</dbReference>
<evidence type="ECO:0000313" key="3">
    <source>
        <dbReference type="Proteomes" id="UP001164713"/>
    </source>
</evidence>
<reference evidence="2" key="1">
    <citation type="submission" date="2022-12" db="EMBL/GenBank/DDBJ databases">
        <title>Genomic of Bacillus halotolerans.</title>
        <authorList>
            <person name="Xu G."/>
            <person name="Ding Y."/>
        </authorList>
    </citation>
    <scope>NUCLEOTIDE SEQUENCE</scope>
    <source>
        <strain evidence="2">B13</strain>
    </source>
</reference>
<protein>
    <submittedName>
        <fullName evidence="2">ImmA/IrrE family metallo-endopeptidase</fullName>
    </submittedName>
</protein>
<dbReference type="Gene3D" id="1.10.10.2910">
    <property type="match status" value="1"/>
</dbReference>
<accession>A0ABY7HZ67</accession>
<dbReference type="Proteomes" id="UP001164713">
    <property type="component" value="Chromosome"/>
</dbReference>